<dbReference type="InterPro" id="IPR036770">
    <property type="entry name" value="Ankyrin_rpt-contain_sf"/>
</dbReference>
<feature type="repeat" description="ANK" evidence="3">
    <location>
        <begin position="194"/>
        <end position="226"/>
    </location>
</feature>
<evidence type="ECO:0000256" key="1">
    <source>
        <dbReference type="ARBA" id="ARBA00022737"/>
    </source>
</evidence>
<dbReference type="AlphaFoldDB" id="A0A1S3JL64"/>
<dbReference type="InterPro" id="IPR002110">
    <property type="entry name" value="Ankyrin_rpt"/>
</dbReference>
<dbReference type="CDD" id="cd03716">
    <property type="entry name" value="SOCS_ASB_like"/>
    <property type="match status" value="1"/>
</dbReference>
<dbReference type="GO" id="GO:0035556">
    <property type="term" value="P:intracellular signal transduction"/>
    <property type="evidence" value="ECO:0007669"/>
    <property type="project" value="InterPro"/>
</dbReference>
<proteinExistence type="predicted"/>
<protein>
    <submittedName>
        <fullName evidence="6">Ankyrin repeat and protein kinase domain-containing protein 1</fullName>
    </submittedName>
</protein>
<dbReference type="PANTHER" id="PTHR24166">
    <property type="entry name" value="ROLLING PEBBLES, ISOFORM B"/>
    <property type="match status" value="1"/>
</dbReference>
<dbReference type="PROSITE" id="PS50088">
    <property type="entry name" value="ANK_REPEAT"/>
    <property type="match status" value="7"/>
</dbReference>
<dbReference type="SUPFAM" id="SSF158235">
    <property type="entry name" value="SOCS box-like"/>
    <property type="match status" value="1"/>
</dbReference>
<dbReference type="PANTHER" id="PTHR24166:SF48">
    <property type="entry name" value="PROTEIN VAPYRIN"/>
    <property type="match status" value="1"/>
</dbReference>
<dbReference type="SMART" id="SM00248">
    <property type="entry name" value="ANK"/>
    <property type="match status" value="7"/>
</dbReference>
<feature type="repeat" description="ANK" evidence="3">
    <location>
        <begin position="126"/>
        <end position="158"/>
    </location>
</feature>
<keyword evidence="6" id="KW-0418">Kinase</keyword>
<name>A0A1S3JL64_LINAN</name>
<dbReference type="Pfam" id="PF12796">
    <property type="entry name" value="Ank_2"/>
    <property type="match status" value="3"/>
</dbReference>
<reference evidence="6" key="1">
    <citation type="submission" date="2025-08" db="UniProtKB">
        <authorList>
            <consortium name="RefSeq"/>
        </authorList>
    </citation>
    <scope>IDENTIFICATION</scope>
    <source>
        <tissue evidence="6">Gonads</tissue>
    </source>
</reference>
<accession>A0A1S3JL64</accession>
<dbReference type="OrthoDB" id="20872at2759"/>
<dbReference type="PRINTS" id="PR01415">
    <property type="entry name" value="ANKYRIN"/>
</dbReference>
<feature type="repeat" description="ANK" evidence="3">
    <location>
        <begin position="57"/>
        <end position="89"/>
    </location>
</feature>
<keyword evidence="5" id="KW-1185">Reference proteome</keyword>
<dbReference type="PROSITE" id="PS50225">
    <property type="entry name" value="SOCS"/>
    <property type="match status" value="1"/>
</dbReference>
<feature type="repeat" description="ANK" evidence="3">
    <location>
        <begin position="260"/>
        <end position="292"/>
    </location>
</feature>
<evidence type="ECO:0000313" key="6">
    <source>
        <dbReference type="RefSeq" id="XP_013410881.1"/>
    </source>
</evidence>
<dbReference type="InterPro" id="IPR001496">
    <property type="entry name" value="SOCS_box"/>
</dbReference>
<dbReference type="KEGG" id="lak:106174050"/>
<dbReference type="GO" id="GO:0016301">
    <property type="term" value="F:kinase activity"/>
    <property type="evidence" value="ECO:0007669"/>
    <property type="project" value="UniProtKB-KW"/>
</dbReference>
<dbReference type="InParanoid" id="A0A1S3JL64"/>
<keyword evidence="6" id="KW-0808">Transferase</keyword>
<dbReference type="InterPro" id="IPR036036">
    <property type="entry name" value="SOCS_box-like_dom_sf"/>
</dbReference>
<dbReference type="SMART" id="SM00253">
    <property type="entry name" value="SOCS"/>
    <property type="match status" value="1"/>
</dbReference>
<dbReference type="Gene3D" id="1.10.750.20">
    <property type="entry name" value="SOCS box"/>
    <property type="match status" value="1"/>
</dbReference>
<dbReference type="GeneID" id="106174050"/>
<dbReference type="Gene3D" id="1.25.40.20">
    <property type="entry name" value="Ankyrin repeat-containing domain"/>
    <property type="match status" value="3"/>
</dbReference>
<sequence length="400" mass="44330">MSRVVIVPVGNDESIAVLVSQNNVSGLEQLWQSGQICFGAKTTEGGCSNPDCNAREHGEDLIWAAVQYGHCDVIRWLISHGANLAVGNSRDHWKRQPVHFAACDGHIPLLQVLLTSGVNVNTLDAEERTPLHWAATFGQHEVAKYLISCGANVNIDAAQNNGFTPLHAAACLGHTKLCKLFLEHGAAINEADKDGWTTLHVASCYYYPDIVKLLLDHGASVNQETVDKQTALHICVENRDTVLAGMLIEAGVALNLKDKRGYTALHWAVYHDKILMVKYLINYGADLNTVNEKQQGLLETALTQADTNMIQLLHAAGANIYPELNSHNHIQQIHTLRQFENNCYVSINRNVIEALATNPRKLQELCSLRIRSCLKPNYQQQVRFLPLPAEMKSYVALKHL</sequence>
<evidence type="ECO:0000256" key="3">
    <source>
        <dbReference type="PROSITE-ProRule" id="PRU00023"/>
    </source>
</evidence>
<evidence type="ECO:0000313" key="5">
    <source>
        <dbReference type="Proteomes" id="UP000085678"/>
    </source>
</evidence>
<feature type="repeat" description="ANK" evidence="3">
    <location>
        <begin position="227"/>
        <end position="259"/>
    </location>
</feature>
<dbReference type="SMART" id="SM00969">
    <property type="entry name" value="SOCS_box"/>
    <property type="match status" value="1"/>
</dbReference>
<dbReference type="RefSeq" id="XP_013410881.1">
    <property type="nucleotide sequence ID" value="XM_013555427.1"/>
</dbReference>
<dbReference type="Proteomes" id="UP000085678">
    <property type="component" value="Unplaced"/>
</dbReference>
<evidence type="ECO:0000256" key="2">
    <source>
        <dbReference type="ARBA" id="ARBA00023043"/>
    </source>
</evidence>
<dbReference type="InterPro" id="IPR050889">
    <property type="entry name" value="Dendritic_Spine_Reg/Scaffold"/>
</dbReference>
<feature type="domain" description="SOCS box" evidence="4">
    <location>
        <begin position="357"/>
        <end position="400"/>
    </location>
</feature>
<keyword evidence="2 3" id="KW-0040">ANK repeat</keyword>
<dbReference type="PROSITE" id="PS50297">
    <property type="entry name" value="ANK_REP_REGION"/>
    <property type="match status" value="5"/>
</dbReference>
<feature type="repeat" description="ANK" evidence="3">
    <location>
        <begin position="93"/>
        <end position="125"/>
    </location>
</feature>
<evidence type="ECO:0000259" key="4">
    <source>
        <dbReference type="PROSITE" id="PS50225"/>
    </source>
</evidence>
<feature type="repeat" description="ANK" evidence="3">
    <location>
        <begin position="161"/>
        <end position="193"/>
    </location>
</feature>
<dbReference type="SUPFAM" id="SSF48403">
    <property type="entry name" value="Ankyrin repeat"/>
    <property type="match status" value="1"/>
</dbReference>
<dbReference type="Pfam" id="PF07525">
    <property type="entry name" value="SOCS_box"/>
    <property type="match status" value="1"/>
</dbReference>
<gene>
    <name evidence="6" type="primary">LOC106174050</name>
</gene>
<keyword evidence="1" id="KW-0677">Repeat</keyword>
<dbReference type="OMA" id="FSKEKWI"/>
<dbReference type="STRING" id="7574.A0A1S3JL64"/>
<organism evidence="5 6">
    <name type="scientific">Lingula anatina</name>
    <name type="common">Brachiopod</name>
    <name type="synonym">Lingula unguis</name>
    <dbReference type="NCBI Taxonomy" id="7574"/>
    <lineage>
        <taxon>Eukaryota</taxon>
        <taxon>Metazoa</taxon>
        <taxon>Spiralia</taxon>
        <taxon>Lophotrochozoa</taxon>
        <taxon>Brachiopoda</taxon>
        <taxon>Linguliformea</taxon>
        <taxon>Lingulata</taxon>
        <taxon>Lingulida</taxon>
        <taxon>Linguloidea</taxon>
        <taxon>Lingulidae</taxon>
        <taxon>Lingula</taxon>
    </lineage>
</organism>